<keyword evidence="1" id="KW-0472">Membrane</keyword>
<dbReference type="PANTHER" id="PTHR37576:SF2">
    <property type="entry name" value="DEFECT AT LOW TEMPERATURE PROTEIN 1"/>
    <property type="match status" value="1"/>
</dbReference>
<evidence type="ECO:0000256" key="1">
    <source>
        <dbReference type="SAM" id="Phobius"/>
    </source>
</evidence>
<feature type="transmembrane region" description="Helical" evidence="1">
    <location>
        <begin position="21"/>
        <end position="45"/>
    </location>
</feature>
<evidence type="ECO:0000313" key="3">
    <source>
        <dbReference type="Proteomes" id="UP001283341"/>
    </source>
</evidence>
<dbReference type="InterPro" id="IPR021514">
    <property type="entry name" value="DUF3176"/>
</dbReference>
<keyword evidence="1" id="KW-0812">Transmembrane</keyword>
<organism evidence="2 3">
    <name type="scientific">Apodospora peruviana</name>
    <dbReference type="NCBI Taxonomy" id="516989"/>
    <lineage>
        <taxon>Eukaryota</taxon>
        <taxon>Fungi</taxon>
        <taxon>Dikarya</taxon>
        <taxon>Ascomycota</taxon>
        <taxon>Pezizomycotina</taxon>
        <taxon>Sordariomycetes</taxon>
        <taxon>Sordariomycetidae</taxon>
        <taxon>Sordariales</taxon>
        <taxon>Lasiosphaeriaceae</taxon>
        <taxon>Apodospora</taxon>
    </lineage>
</organism>
<dbReference type="Proteomes" id="UP001283341">
    <property type="component" value="Unassembled WGS sequence"/>
</dbReference>
<reference evidence="2" key="1">
    <citation type="journal article" date="2023" name="Mol. Phylogenet. Evol.">
        <title>Genome-scale phylogeny and comparative genomics of the fungal order Sordariales.</title>
        <authorList>
            <person name="Hensen N."/>
            <person name="Bonometti L."/>
            <person name="Westerberg I."/>
            <person name="Brannstrom I.O."/>
            <person name="Guillou S."/>
            <person name="Cros-Aarteil S."/>
            <person name="Calhoun S."/>
            <person name="Haridas S."/>
            <person name="Kuo A."/>
            <person name="Mondo S."/>
            <person name="Pangilinan J."/>
            <person name="Riley R."/>
            <person name="LaButti K."/>
            <person name="Andreopoulos B."/>
            <person name="Lipzen A."/>
            <person name="Chen C."/>
            <person name="Yan M."/>
            <person name="Daum C."/>
            <person name="Ng V."/>
            <person name="Clum A."/>
            <person name="Steindorff A."/>
            <person name="Ohm R.A."/>
            <person name="Martin F."/>
            <person name="Silar P."/>
            <person name="Natvig D.O."/>
            <person name="Lalanne C."/>
            <person name="Gautier V."/>
            <person name="Ament-Velasquez S.L."/>
            <person name="Kruys A."/>
            <person name="Hutchinson M.I."/>
            <person name="Powell A.J."/>
            <person name="Barry K."/>
            <person name="Miller A.N."/>
            <person name="Grigoriev I.V."/>
            <person name="Debuchy R."/>
            <person name="Gladieux P."/>
            <person name="Hiltunen Thoren M."/>
            <person name="Johannesson H."/>
        </authorList>
    </citation>
    <scope>NUCLEOTIDE SEQUENCE</scope>
    <source>
        <strain evidence="2">CBS 118394</strain>
    </source>
</reference>
<feature type="transmembrane region" description="Helical" evidence="1">
    <location>
        <begin position="444"/>
        <end position="467"/>
    </location>
</feature>
<proteinExistence type="predicted"/>
<keyword evidence="3" id="KW-1185">Reference proteome</keyword>
<evidence type="ECO:0000313" key="2">
    <source>
        <dbReference type="EMBL" id="KAK3322708.1"/>
    </source>
</evidence>
<name>A0AAE0ICP4_9PEZI</name>
<dbReference type="Pfam" id="PF11374">
    <property type="entry name" value="DUF3176"/>
    <property type="match status" value="1"/>
</dbReference>
<dbReference type="PANTHER" id="PTHR37576">
    <property type="entry name" value="DEFECT AT LOW TEMPERATURE PROTEIN 1"/>
    <property type="match status" value="1"/>
</dbReference>
<sequence length="585" mass="64265">MTREKREHDHSMEPLYRWTPWLGITSILVIFLCAAGSAIIVAVSNDDVVEEWKIKPAVLLAVLSASSNVAFSTALATGVAVRFWLHATRGTLLTQLHHIWDHGRGIGLIHSLRAGSEARRVAIIATLGYIVQFSTGPLLQRATYQVSQDHVTQSQMFMDISNRIPDGWMGTMQDGTVVAGRKRMSQTQDWYRNATIEAKPEPGYTCEGGTCIGSVRGAGFVSICRPLPVREMALLDKATDDATVFLVKPTYTSTPTGTTYMNLTTFYISDLQGKCMATIKGDECNISTAIVEYPVIISNSTVSLRYYDLSNMTIISPYQSAGDLLSAPTGAGAGPLQGLQDFIEGWLAENSTKLFNTAVNKTLYSSEGFIADIFFQAEPWDYSNRSQLIQCGLSWRSPTDYVIKAMHDYMFRVALRTGRQYTEKQTFSAAKTTSEIVFWSDNRYLGAALATTACCLALMTNLIWGWWRLDQKVTLSPLETARAFGGAVNGPLFRHVRPDGTIEDILKAVEGVEFKLDGGSRKHDDGATMTQLVTAAPSSAGSDDDCKKVRGYVHEEDEGIRSVGRSETTLSPANTHICSVKSRSS</sequence>
<feature type="transmembrane region" description="Helical" evidence="1">
    <location>
        <begin position="57"/>
        <end position="85"/>
    </location>
</feature>
<gene>
    <name evidence="2" type="ORF">B0H66DRAFT_213213</name>
</gene>
<keyword evidence="1" id="KW-1133">Transmembrane helix</keyword>
<dbReference type="EMBL" id="JAUEDM010000003">
    <property type="protein sequence ID" value="KAK3322708.1"/>
    <property type="molecule type" value="Genomic_DNA"/>
</dbReference>
<dbReference type="AlphaFoldDB" id="A0AAE0ICP4"/>
<comment type="caution">
    <text evidence="2">The sequence shown here is derived from an EMBL/GenBank/DDBJ whole genome shotgun (WGS) entry which is preliminary data.</text>
</comment>
<protein>
    <submittedName>
        <fullName evidence="2">Uncharacterized protein</fullName>
    </submittedName>
</protein>
<reference evidence="2" key="2">
    <citation type="submission" date="2023-06" db="EMBL/GenBank/DDBJ databases">
        <authorList>
            <consortium name="Lawrence Berkeley National Laboratory"/>
            <person name="Haridas S."/>
            <person name="Hensen N."/>
            <person name="Bonometti L."/>
            <person name="Westerberg I."/>
            <person name="Brannstrom I.O."/>
            <person name="Guillou S."/>
            <person name="Cros-Aarteil S."/>
            <person name="Calhoun S."/>
            <person name="Kuo A."/>
            <person name="Mondo S."/>
            <person name="Pangilinan J."/>
            <person name="Riley R."/>
            <person name="Labutti K."/>
            <person name="Andreopoulos B."/>
            <person name="Lipzen A."/>
            <person name="Chen C."/>
            <person name="Yanf M."/>
            <person name="Daum C."/>
            <person name="Ng V."/>
            <person name="Clum A."/>
            <person name="Steindorff A."/>
            <person name="Ohm R."/>
            <person name="Martin F."/>
            <person name="Silar P."/>
            <person name="Natvig D."/>
            <person name="Lalanne C."/>
            <person name="Gautier V."/>
            <person name="Ament-Velasquez S.L."/>
            <person name="Kruys A."/>
            <person name="Hutchinson M.I."/>
            <person name="Powell A.J."/>
            <person name="Barry K."/>
            <person name="Miller A.N."/>
            <person name="Grigoriev I.V."/>
            <person name="Debuchy R."/>
            <person name="Gladieux P."/>
            <person name="Thoren M.H."/>
            <person name="Johannesson H."/>
        </authorList>
    </citation>
    <scope>NUCLEOTIDE SEQUENCE</scope>
    <source>
        <strain evidence="2">CBS 118394</strain>
    </source>
</reference>
<accession>A0AAE0ICP4</accession>